<feature type="region of interest" description="Disordered" evidence="1">
    <location>
        <begin position="34"/>
        <end position="68"/>
    </location>
</feature>
<reference evidence="2 3" key="1">
    <citation type="journal article" date="2018" name="Elife">
        <title>Functional genomics of lipid metabolism in the oleaginous yeast Rhodosporidium toruloides.</title>
        <authorList>
            <person name="Coradetti S.T."/>
            <person name="Pinel D."/>
            <person name="Geiselman G."/>
            <person name="Ito M."/>
            <person name="Mondo S."/>
            <person name="Reilly M.C."/>
            <person name="Cheng Y.F."/>
            <person name="Bauer S."/>
            <person name="Grigoriev I."/>
            <person name="Gladden J.M."/>
            <person name="Simmons B.A."/>
            <person name="Brem R."/>
            <person name="Arkin A.P."/>
            <person name="Skerker J.M."/>
        </authorList>
    </citation>
    <scope>NUCLEOTIDE SEQUENCE [LARGE SCALE GENOMIC DNA]</scope>
    <source>
        <strain evidence="2 3">NBRC 0880</strain>
    </source>
</reference>
<feature type="compositionally biased region" description="Polar residues" evidence="1">
    <location>
        <begin position="115"/>
        <end position="124"/>
    </location>
</feature>
<comment type="caution">
    <text evidence="2">The sequence shown here is derived from an EMBL/GenBank/DDBJ whole genome shotgun (WGS) entry which is preliminary data.</text>
</comment>
<evidence type="ECO:0000313" key="3">
    <source>
        <dbReference type="Proteomes" id="UP000239560"/>
    </source>
</evidence>
<dbReference type="AlphaFoldDB" id="A0A2S9ZYU5"/>
<gene>
    <name evidence="2" type="ORF">AAT19DRAFT_10454</name>
</gene>
<proteinExistence type="predicted"/>
<accession>A0A2S9ZYU5</accession>
<protein>
    <submittedName>
        <fullName evidence="2">Uncharacterized protein</fullName>
    </submittedName>
</protein>
<name>A0A2S9ZYU5_RHOTO</name>
<sequence length="343" mass="37166">MREMRERGLRFCSERAWASWAVEALTMGWNEKERKQAGFSRASSSSSRFRPSQRAEESAPNLKSSSSIARPIPACAFRSTGERVKRASCLRQPGEKAARRRGGRRSSTTKQRTQDGPSSSTTTPIEYHKASHSEIPSARRSHSSSQRRPPHPSLVTAQHTARRTPRQTSADSECSCAAERYRCIACVGGRIGREGVQAGPVGGGGVCTSTDGRGGRRAGEAEEGRVATGRTRQGDGCAACRGVDGRDGPVVEAGGGGGRCCGQGRRWEGKACRAGAGMGSRRREGPCCGVRRRLFSSRRCFRSLAREQRRARRPATASRHSTTRLVLNSLLPPPCRHLIKCSS</sequence>
<evidence type="ECO:0000256" key="1">
    <source>
        <dbReference type="SAM" id="MobiDB-lite"/>
    </source>
</evidence>
<organism evidence="2 3">
    <name type="scientific">Rhodotorula toruloides</name>
    <name type="common">Yeast</name>
    <name type="synonym">Rhodosporidium toruloides</name>
    <dbReference type="NCBI Taxonomy" id="5286"/>
    <lineage>
        <taxon>Eukaryota</taxon>
        <taxon>Fungi</taxon>
        <taxon>Dikarya</taxon>
        <taxon>Basidiomycota</taxon>
        <taxon>Pucciniomycotina</taxon>
        <taxon>Microbotryomycetes</taxon>
        <taxon>Sporidiobolales</taxon>
        <taxon>Sporidiobolaceae</taxon>
        <taxon>Rhodotorula</taxon>
    </lineage>
</organism>
<feature type="region of interest" description="Disordered" evidence="1">
    <location>
        <begin position="83"/>
        <end position="171"/>
    </location>
</feature>
<feature type="compositionally biased region" description="Low complexity" evidence="1">
    <location>
        <begin position="40"/>
        <end position="52"/>
    </location>
</feature>
<evidence type="ECO:0000313" key="2">
    <source>
        <dbReference type="EMBL" id="PRQ70914.1"/>
    </source>
</evidence>
<dbReference type="EMBL" id="LCTV02000013">
    <property type="protein sequence ID" value="PRQ70914.1"/>
    <property type="molecule type" value="Genomic_DNA"/>
</dbReference>
<dbReference type="Proteomes" id="UP000239560">
    <property type="component" value="Unassembled WGS sequence"/>
</dbReference>